<dbReference type="InterPro" id="IPR015421">
    <property type="entry name" value="PyrdxlP-dep_Trfase_major"/>
</dbReference>
<proteinExistence type="inferred from homology"/>
<dbReference type="KEGG" id="msea:METESE_27500"/>
<evidence type="ECO:0000256" key="7">
    <source>
        <dbReference type="RuleBase" id="RU000382"/>
    </source>
</evidence>
<evidence type="ECO:0000256" key="6">
    <source>
        <dbReference type="PIRSR" id="PIRSR602129-50"/>
    </source>
</evidence>
<dbReference type="GO" id="GO:0006520">
    <property type="term" value="P:amino acid metabolic process"/>
    <property type="evidence" value="ECO:0007669"/>
    <property type="project" value="InterPro"/>
</dbReference>
<comment type="cofactor">
    <cofactor evidence="1 6 7">
        <name>pyridoxal 5'-phosphate</name>
        <dbReference type="ChEBI" id="CHEBI:597326"/>
    </cofactor>
</comment>
<comment type="similarity">
    <text evidence="2 7">Belongs to the group II decarboxylase family.</text>
</comment>
<dbReference type="SUPFAM" id="SSF53383">
    <property type="entry name" value="PLP-dependent transferases"/>
    <property type="match status" value="1"/>
</dbReference>
<evidence type="ECO:0000313" key="8">
    <source>
        <dbReference type="EMBL" id="BDU77792.1"/>
    </source>
</evidence>
<dbReference type="PRINTS" id="PR00800">
    <property type="entry name" value="YHDCRBOXLASE"/>
</dbReference>
<feature type="modified residue" description="N6-(pyridoxal phosphate)lysine" evidence="6">
    <location>
        <position position="295"/>
    </location>
</feature>
<keyword evidence="4 6" id="KW-0663">Pyridoxal phosphate</keyword>
<dbReference type="InterPro" id="IPR010977">
    <property type="entry name" value="Aromatic_deC"/>
</dbReference>
<protein>
    <submittedName>
        <fullName evidence="8">Aromatic-L-amino-acid decarboxylase</fullName>
    </submittedName>
</protein>
<dbReference type="Pfam" id="PF00282">
    <property type="entry name" value="Pyridoxal_deC"/>
    <property type="match status" value="1"/>
</dbReference>
<keyword evidence="9" id="KW-1185">Reference proteome</keyword>
<dbReference type="InterPro" id="IPR015422">
    <property type="entry name" value="PyrdxlP-dep_Trfase_small"/>
</dbReference>
<gene>
    <name evidence="8" type="ORF">METESE_27500</name>
</gene>
<evidence type="ECO:0000256" key="1">
    <source>
        <dbReference type="ARBA" id="ARBA00001933"/>
    </source>
</evidence>
<dbReference type="RefSeq" id="WP_243331347.1">
    <property type="nucleotide sequence ID" value="NZ_AP027081.1"/>
</dbReference>
<dbReference type="GO" id="GO:0005737">
    <property type="term" value="C:cytoplasm"/>
    <property type="evidence" value="ECO:0007669"/>
    <property type="project" value="TreeGrafter"/>
</dbReference>
<evidence type="ECO:0000256" key="5">
    <source>
        <dbReference type="ARBA" id="ARBA00023239"/>
    </source>
</evidence>
<reference evidence="8" key="1">
    <citation type="journal article" date="2023" name="Int. J. Syst. Evol. Microbiol.">
        <title>Mesoterricola silvestris gen. nov., sp. nov., Mesoterricola sediminis sp. nov., Geothrix oryzae sp. nov., Geothrix edaphica sp. nov., Geothrix rubra sp. nov., and Geothrix limicola sp. nov., six novel members of Acidobacteriota isolated from soils.</title>
        <authorList>
            <person name="Itoh H."/>
            <person name="Sugisawa Y."/>
            <person name="Mise K."/>
            <person name="Xu Z."/>
            <person name="Kuniyasu M."/>
            <person name="Ushijima N."/>
            <person name="Kawano K."/>
            <person name="Kobayashi E."/>
            <person name="Shiratori Y."/>
            <person name="Masuda Y."/>
            <person name="Senoo K."/>
        </authorList>
    </citation>
    <scope>NUCLEOTIDE SEQUENCE</scope>
    <source>
        <strain evidence="8">W786</strain>
    </source>
</reference>
<organism evidence="8 9">
    <name type="scientific">Mesoterricola sediminis</name>
    <dbReference type="NCBI Taxonomy" id="2927980"/>
    <lineage>
        <taxon>Bacteria</taxon>
        <taxon>Pseudomonadati</taxon>
        <taxon>Acidobacteriota</taxon>
        <taxon>Holophagae</taxon>
        <taxon>Holophagales</taxon>
        <taxon>Holophagaceae</taxon>
        <taxon>Mesoterricola</taxon>
    </lineage>
</organism>
<dbReference type="PANTHER" id="PTHR11999:SF70">
    <property type="entry name" value="MIP05841P"/>
    <property type="match status" value="1"/>
</dbReference>
<dbReference type="Gene3D" id="3.90.1150.10">
    <property type="entry name" value="Aspartate Aminotransferase, domain 1"/>
    <property type="match status" value="1"/>
</dbReference>
<dbReference type="Proteomes" id="UP001228113">
    <property type="component" value="Chromosome"/>
</dbReference>
<sequence>MDTKTFRRLGHELVDWIAEYRDRMGDLPVMSPLEPGDVKRLLPSQPPAKGEGLAGLTGDLDRVVLPGITHWNHPGFFAYFPSNSDLASVLADLACAGLGAQGMSWQTSPAATEVEEVVMDWLRQMLGLDAAFTGVIQDTASTSTFCALLCAREWSSAFGQARGGMQAEEAPLVVYASDQAHASVEKAALLAGFGRNNLRLIGTDDQHALRLDLLERAIQEDLAAGRRPCAMVAAIGTTATTAVDPLEGMGRLSADYGIWLHVDAAMAGTAMICPEARWMWKGIEEADSLVLNPHKWMGTGFDLSAYFTKDPEHLIRVMSTNPSYLHTDQDGQVKNLRDWGIPLGRRFRALKLWFLLKDQGVEGLQARIRRDLANAQWLKAQVEAAGGWELMAPVNLQTVCLRHVPAGVTDEDDLRAHNLAIQGRVNKGGRFYLTPSVLKGRQILRVSIGSAATELSDVEGLWKALLDAAAAV</sequence>
<dbReference type="AlphaFoldDB" id="A0AA48H1A3"/>
<evidence type="ECO:0000313" key="9">
    <source>
        <dbReference type="Proteomes" id="UP001228113"/>
    </source>
</evidence>
<dbReference type="EMBL" id="AP027081">
    <property type="protein sequence ID" value="BDU77792.1"/>
    <property type="molecule type" value="Genomic_DNA"/>
</dbReference>
<name>A0AA48H1A3_9BACT</name>
<dbReference type="GO" id="GO:0030170">
    <property type="term" value="F:pyridoxal phosphate binding"/>
    <property type="evidence" value="ECO:0007669"/>
    <property type="project" value="InterPro"/>
</dbReference>
<dbReference type="Gene3D" id="1.20.1340.10">
    <property type="entry name" value="dopa decarboxylase, N-terminal domain"/>
    <property type="match status" value="1"/>
</dbReference>
<dbReference type="Gene3D" id="3.40.640.10">
    <property type="entry name" value="Type I PLP-dependent aspartate aminotransferase-like (Major domain)"/>
    <property type="match status" value="1"/>
</dbReference>
<evidence type="ECO:0000256" key="2">
    <source>
        <dbReference type="ARBA" id="ARBA00009533"/>
    </source>
</evidence>
<dbReference type="InterPro" id="IPR015424">
    <property type="entry name" value="PyrdxlP-dep_Trfase"/>
</dbReference>
<dbReference type="GO" id="GO:0016831">
    <property type="term" value="F:carboxy-lyase activity"/>
    <property type="evidence" value="ECO:0007669"/>
    <property type="project" value="UniProtKB-KW"/>
</dbReference>
<dbReference type="GO" id="GO:0019752">
    <property type="term" value="P:carboxylic acid metabolic process"/>
    <property type="evidence" value="ECO:0007669"/>
    <property type="project" value="InterPro"/>
</dbReference>
<evidence type="ECO:0000256" key="3">
    <source>
        <dbReference type="ARBA" id="ARBA00022793"/>
    </source>
</evidence>
<dbReference type="InterPro" id="IPR002129">
    <property type="entry name" value="PyrdxlP-dep_de-COase"/>
</dbReference>
<keyword evidence="5 7" id="KW-0456">Lyase</keyword>
<evidence type="ECO:0000256" key="4">
    <source>
        <dbReference type="ARBA" id="ARBA00022898"/>
    </source>
</evidence>
<dbReference type="PANTHER" id="PTHR11999">
    <property type="entry name" value="GROUP II PYRIDOXAL-5-PHOSPHATE DECARBOXYLASE"/>
    <property type="match status" value="1"/>
</dbReference>
<keyword evidence="3" id="KW-0210">Decarboxylase</keyword>
<accession>A0AA48H1A3</accession>